<sequence>MATVSVNRVRIGYDEAGDGPVVVFVHGGLLDRRSWDHQFADLASDHRVVRYDHREYGESESGTGDFAYHEDLLAFMDALRIERATLVGNSMGGGHAVQAALVAPDRVERLVLVASGLDGHAWPQTFVEQAIARVRNSVPDERRERYRVGNGTGVPEFEADLAAYVEAHLRWMIAGPDRTEHDLPEGVWVRAKDMFRGYVRRRWTEPGPTEREPAVATEDLLQAVRAPALVVNGLADVPELQVISDLLTDPASGIPGARRLDLPDTAHAPQMERPAEVTAAIRAFLKTTAL</sequence>
<evidence type="ECO:0000259" key="2">
    <source>
        <dbReference type="Pfam" id="PF00561"/>
    </source>
</evidence>
<dbReference type="Pfam" id="PF00561">
    <property type="entry name" value="Abhydrolase_1"/>
    <property type="match status" value="1"/>
</dbReference>
<dbReference type="PANTHER" id="PTHR43798">
    <property type="entry name" value="MONOACYLGLYCEROL LIPASE"/>
    <property type="match status" value="1"/>
</dbReference>
<dbReference type="Gene3D" id="3.40.50.1820">
    <property type="entry name" value="alpha/beta hydrolase"/>
    <property type="match status" value="1"/>
</dbReference>
<dbReference type="STRING" id="58114.SAMN05216270_101686"/>
<evidence type="ECO:0000313" key="4">
    <source>
        <dbReference type="Proteomes" id="UP000198949"/>
    </source>
</evidence>
<evidence type="ECO:0000313" key="3">
    <source>
        <dbReference type="EMBL" id="SDD08506.1"/>
    </source>
</evidence>
<dbReference type="SUPFAM" id="SSF53474">
    <property type="entry name" value="alpha/beta-Hydrolases"/>
    <property type="match status" value="1"/>
</dbReference>
<dbReference type="PRINTS" id="PR00111">
    <property type="entry name" value="ABHYDROLASE"/>
</dbReference>
<keyword evidence="4" id="KW-1185">Reference proteome</keyword>
<dbReference type="GO" id="GO:0016787">
    <property type="term" value="F:hydrolase activity"/>
    <property type="evidence" value="ECO:0007669"/>
    <property type="project" value="UniProtKB-KW"/>
</dbReference>
<dbReference type="EMBL" id="FNAD01000001">
    <property type="protein sequence ID" value="SDD08506.1"/>
    <property type="molecule type" value="Genomic_DNA"/>
</dbReference>
<dbReference type="InterPro" id="IPR050266">
    <property type="entry name" value="AB_hydrolase_sf"/>
</dbReference>
<dbReference type="GO" id="GO:0016020">
    <property type="term" value="C:membrane"/>
    <property type="evidence" value="ECO:0007669"/>
    <property type="project" value="TreeGrafter"/>
</dbReference>
<dbReference type="PANTHER" id="PTHR43798:SF31">
    <property type="entry name" value="AB HYDROLASE SUPERFAMILY PROTEIN YCLE"/>
    <property type="match status" value="1"/>
</dbReference>
<dbReference type="RefSeq" id="WP_091028323.1">
    <property type="nucleotide sequence ID" value="NZ_FNAD01000001.1"/>
</dbReference>
<protein>
    <submittedName>
        <fullName evidence="3">Pimeloyl-ACP methyl ester carboxylesterase</fullName>
    </submittedName>
</protein>
<name>A0A1G6RX47_9ACTN</name>
<dbReference type="Proteomes" id="UP000198949">
    <property type="component" value="Unassembled WGS sequence"/>
</dbReference>
<accession>A0A1G6RX47</accession>
<gene>
    <name evidence="3" type="ORF">SAMN05216270_101686</name>
</gene>
<dbReference type="OrthoDB" id="27092at2"/>
<dbReference type="AlphaFoldDB" id="A0A1G6RX47"/>
<keyword evidence="1" id="KW-0378">Hydrolase</keyword>
<dbReference type="InterPro" id="IPR000073">
    <property type="entry name" value="AB_hydrolase_1"/>
</dbReference>
<evidence type="ECO:0000256" key="1">
    <source>
        <dbReference type="ARBA" id="ARBA00022801"/>
    </source>
</evidence>
<reference evidence="4" key="1">
    <citation type="submission" date="2016-10" db="EMBL/GenBank/DDBJ databases">
        <authorList>
            <person name="Varghese N."/>
            <person name="Submissions S."/>
        </authorList>
    </citation>
    <scope>NUCLEOTIDE SEQUENCE [LARGE SCALE GENOMIC DNA]</scope>
    <source>
        <strain evidence="4">CGMCC 4.3516</strain>
    </source>
</reference>
<feature type="domain" description="AB hydrolase-1" evidence="2">
    <location>
        <begin position="20"/>
        <end position="274"/>
    </location>
</feature>
<dbReference type="InterPro" id="IPR029058">
    <property type="entry name" value="AB_hydrolase_fold"/>
</dbReference>
<proteinExistence type="predicted"/>
<organism evidence="3 4">
    <name type="scientific">Glycomyces harbinensis</name>
    <dbReference type="NCBI Taxonomy" id="58114"/>
    <lineage>
        <taxon>Bacteria</taxon>
        <taxon>Bacillati</taxon>
        <taxon>Actinomycetota</taxon>
        <taxon>Actinomycetes</taxon>
        <taxon>Glycomycetales</taxon>
        <taxon>Glycomycetaceae</taxon>
        <taxon>Glycomyces</taxon>
    </lineage>
</organism>